<dbReference type="Gene3D" id="1.10.357.10">
    <property type="entry name" value="Tetracycline Repressor, domain 2"/>
    <property type="match status" value="1"/>
</dbReference>
<dbReference type="InterPro" id="IPR001647">
    <property type="entry name" value="HTH_TetR"/>
</dbReference>
<feature type="domain" description="HTH tetR-type" evidence="3">
    <location>
        <begin position="13"/>
        <end position="73"/>
    </location>
</feature>
<reference evidence="5" key="1">
    <citation type="submission" date="2017-05" db="EMBL/GenBank/DDBJ databases">
        <authorList>
            <person name="Rodrigo-Torres L."/>
            <person name="Arahal R. D."/>
            <person name="Lucena T."/>
        </authorList>
    </citation>
    <scope>NUCLEOTIDE SEQUENCE [LARGE SCALE GENOMIC DNA]</scope>
    <source>
        <strain evidence="5">CECT 8649</strain>
    </source>
</reference>
<feature type="DNA-binding region" description="H-T-H motif" evidence="2">
    <location>
        <begin position="36"/>
        <end position="55"/>
    </location>
</feature>
<evidence type="ECO:0000259" key="3">
    <source>
        <dbReference type="PROSITE" id="PS50977"/>
    </source>
</evidence>
<keyword evidence="1 2" id="KW-0238">DNA-binding</keyword>
<dbReference type="RefSeq" id="WP_099245351.1">
    <property type="nucleotide sequence ID" value="NZ_FXXP01000002.1"/>
</dbReference>
<evidence type="ECO:0000313" key="4">
    <source>
        <dbReference type="EMBL" id="SMX28189.1"/>
    </source>
</evidence>
<dbReference type="OrthoDB" id="8478851at2"/>
<dbReference type="Proteomes" id="UP000225972">
    <property type="component" value="Unassembled WGS sequence"/>
</dbReference>
<protein>
    <submittedName>
        <fullName evidence="4">Bacterial regulatory proteins, tetR family</fullName>
    </submittedName>
</protein>
<dbReference type="InterPro" id="IPR009057">
    <property type="entry name" value="Homeodomain-like_sf"/>
</dbReference>
<dbReference type="GO" id="GO:0003700">
    <property type="term" value="F:DNA-binding transcription factor activity"/>
    <property type="evidence" value="ECO:0007669"/>
    <property type="project" value="TreeGrafter"/>
</dbReference>
<gene>
    <name evidence="4" type="ORF">TRP8649_02304</name>
</gene>
<name>A0A238JC73_9RHOB</name>
<dbReference type="PANTHER" id="PTHR30055:SF229">
    <property type="entry name" value="HTH-TYPE TRANSCRIPTIONAL REPRESSOR RV1474C"/>
    <property type="match status" value="1"/>
</dbReference>
<keyword evidence="5" id="KW-1185">Reference proteome</keyword>
<dbReference type="PANTHER" id="PTHR30055">
    <property type="entry name" value="HTH-TYPE TRANSCRIPTIONAL REGULATOR RUTR"/>
    <property type="match status" value="1"/>
</dbReference>
<dbReference type="GO" id="GO:0000976">
    <property type="term" value="F:transcription cis-regulatory region binding"/>
    <property type="evidence" value="ECO:0007669"/>
    <property type="project" value="TreeGrafter"/>
</dbReference>
<proteinExistence type="predicted"/>
<organism evidence="4 5">
    <name type="scientific">Pelagimonas phthalicica</name>
    <dbReference type="NCBI Taxonomy" id="1037362"/>
    <lineage>
        <taxon>Bacteria</taxon>
        <taxon>Pseudomonadati</taxon>
        <taxon>Pseudomonadota</taxon>
        <taxon>Alphaproteobacteria</taxon>
        <taxon>Rhodobacterales</taxon>
        <taxon>Roseobacteraceae</taxon>
        <taxon>Pelagimonas</taxon>
    </lineage>
</organism>
<dbReference type="AlphaFoldDB" id="A0A238JC73"/>
<dbReference type="PROSITE" id="PS50977">
    <property type="entry name" value="HTH_TETR_2"/>
    <property type="match status" value="1"/>
</dbReference>
<dbReference type="SUPFAM" id="SSF46689">
    <property type="entry name" value="Homeodomain-like"/>
    <property type="match status" value="1"/>
</dbReference>
<evidence type="ECO:0000313" key="5">
    <source>
        <dbReference type="Proteomes" id="UP000225972"/>
    </source>
</evidence>
<evidence type="ECO:0000256" key="1">
    <source>
        <dbReference type="ARBA" id="ARBA00023125"/>
    </source>
</evidence>
<dbReference type="EMBL" id="FXXP01000002">
    <property type="protein sequence ID" value="SMX28189.1"/>
    <property type="molecule type" value="Genomic_DNA"/>
</dbReference>
<evidence type="ECO:0000256" key="2">
    <source>
        <dbReference type="PROSITE-ProRule" id="PRU00335"/>
    </source>
</evidence>
<sequence>MSEQSERLWALPEDKRARLLDPAQAEFIRHGYTDASLNRVLSDAQMSKGQAYYYITGKSDLYLAVCTRDFSPLLDFAHKQAETLRDVDDYWIGLENLVGDLVDLLHANDKVAALALTVYGSAAAAECLAPLTAQLDAILDDVIQIGQTAEEVRADLPDGLIRDMLKALARSVDRWFALNGPSLSPEEMAHTSNSTFEMIRGLVRPLPEGNSND</sequence>
<accession>A0A238JC73</accession>
<dbReference type="InterPro" id="IPR050109">
    <property type="entry name" value="HTH-type_TetR-like_transc_reg"/>
</dbReference>